<accession>Q9A7C7</accession>
<feature type="region of interest" description="Disordered" evidence="1">
    <location>
        <begin position="1"/>
        <end position="24"/>
    </location>
</feature>
<keyword evidence="3" id="KW-1185">Reference proteome</keyword>
<dbReference type="KEGG" id="ccr:CC_1797"/>
<dbReference type="EnsemblBacteria" id="AAK23773">
    <property type="protein sequence ID" value="AAK23773"/>
    <property type="gene ID" value="CC_1797"/>
</dbReference>
<protein>
    <submittedName>
        <fullName evidence="2">Uncharacterized protein</fullName>
    </submittedName>
</protein>
<sequence length="167" mass="17662">MMDPGTSSVSETSPSMGRRRSATKRWMTSMRALSVSGSVIEFPLRGERYFWLQLGASIGARRSGVGGLGAAGATGAHASWPRDPPLSLGNGVDQTLEAGQVALVEGTIEIRRAESHQTPIVERSMRCNADACRGSQAFGGGSQDHMGENAPSSETAHVRLVLLSTTY</sequence>
<dbReference type="BioCyc" id="CAULO:CC1797-MONOMER"/>
<evidence type="ECO:0000256" key="1">
    <source>
        <dbReference type="SAM" id="MobiDB-lite"/>
    </source>
</evidence>
<feature type="compositionally biased region" description="Polar residues" evidence="1">
    <location>
        <begin position="1"/>
        <end position="15"/>
    </location>
</feature>
<evidence type="ECO:0000313" key="2">
    <source>
        <dbReference type="EMBL" id="AAK23773.1"/>
    </source>
</evidence>
<organism evidence="2 3">
    <name type="scientific">Caulobacter vibrioides (strain ATCC 19089 / CIP 103742 / CB 15)</name>
    <name type="common">Caulobacter crescentus</name>
    <dbReference type="NCBI Taxonomy" id="190650"/>
    <lineage>
        <taxon>Bacteria</taxon>
        <taxon>Pseudomonadati</taxon>
        <taxon>Pseudomonadota</taxon>
        <taxon>Alphaproteobacteria</taxon>
        <taxon>Caulobacterales</taxon>
        <taxon>Caulobacteraceae</taxon>
        <taxon>Caulobacter</taxon>
    </lineage>
</organism>
<dbReference type="PIR" id="A87472">
    <property type="entry name" value="A87472"/>
</dbReference>
<dbReference type="Proteomes" id="UP000001816">
    <property type="component" value="Chromosome"/>
</dbReference>
<dbReference type="HOGENOM" id="CLU_1591597_0_0_5"/>
<reference evidence="2 3" key="1">
    <citation type="journal article" date="2001" name="Proc. Natl. Acad. Sci. U.S.A.">
        <title>Complete genome sequence of Caulobacter crescentus.</title>
        <authorList>
            <person name="Nierman W.C."/>
            <person name="Feldblyum T.V."/>
            <person name="Laub M.T."/>
            <person name="Paulsen I.T."/>
            <person name="Nelson K.E."/>
            <person name="Eisen J.A."/>
            <person name="Heidelberg J.F."/>
            <person name="Alley M.R."/>
            <person name="Ohta N."/>
            <person name="Maddock J.R."/>
            <person name="Potocka I."/>
            <person name="Nelson W.C."/>
            <person name="Newton A."/>
            <person name="Stephens C."/>
            <person name="Phadke N.D."/>
            <person name="Ely B."/>
            <person name="DeBoy R.T."/>
            <person name="Dodson R.J."/>
            <person name="Durkin A.S."/>
            <person name="Gwinn M.L."/>
            <person name="Haft D.H."/>
            <person name="Kolonay J.F."/>
            <person name="Smit J."/>
            <person name="Craven M.B."/>
            <person name="Khouri H."/>
            <person name="Shetty J."/>
            <person name="Berry K."/>
            <person name="Utterback T."/>
            <person name="Tran K."/>
            <person name="Wolf A."/>
            <person name="Vamathevan J."/>
            <person name="Ermolaeva M."/>
            <person name="White O."/>
            <person name="Salzberg S.L."/>
            <person name="Venter J.C."/>
            <person name="Shapiro L."/>
            <person name="Fraser C.M."/>
        </authorList>
    </citation>
    <scope>NUCLEOTIDE SEQUENCE [LARGE SCALE GENOMIC DNA]</scope>
    <source>
        <strain evidence="3">ATCC 19089 / CB15</strain>
    </source>
</reference>
<evidence type="ECO:0000313" key="3">
    <source>
        <dbReference type="Proteomes" id="UP000001816"/>
    </source>
</evidence>
<gene>
    <name evidence="2" type="ordered locus">CC_1797</name>
</gene>
<dbReference type="AlphaFoldDB" id="Q9A7C7"/>
<proteinExistence type="predicted"/>
<name>Q9A7C7_CAUVC</name>
<dbReference type="EMBL" id="AE005673">
    <property type="protein sequence ID" value="AAK23773.1"/>
    <property type="molecule type" value="Genomic_DNA"/>
</dbReference>
<dbReference type="STRING" id="190650.CC_1797"/>